<dbReference type="EMBL" id="GBRH01192994">
    <property type="protein sequence ID" value="JAE04902.1"/>
    <property type="molecule type" value="Transcribed_RNA"/>
</dbReference>
<protein>
    <submittedName>
        <fullName evidence="1">Pco101093a</fullName>
    </submittedName>
</protein>
<accession>A0A0A9EXS9</accession>
<dbReference type="AlphaFoldDB" id="A0A0A9EXS9"/>
<name>A0A0A9EXS9_ARUDO</name>
<reference evidence="1" key="1">
    <citation type="submission" date="2014-09" db="EMBL/GenBank/DDBJ databases">
        <authorList>
            <person name="Magalhaes I.L.F."/>
            <person name="Oliveira U."/>
            <person name="Santos F.R."/>
            <person name="Vidigal T.H.D.A."/>
            <person name="Brescovit A.D."/>
            <person name="Santos A.J."/>
        </authorList>
    </citation>
    <scope>NUCLEOTIDE SEQUENCE</scope>
    <source>
        <tissue evidence="1">Shoot tissue taken approximately 20 cm above the soil surface</tissue>
    </source>
</reference>
<proteinExistence type="predicted"/>
<evidence type="ECO:0000313" key="1">
    <source>
        <dbReference type="EMBL" id="JAE04902.1"/>
    </source>
</evidence>
<organism evidence="1">
    <name type="scientific">Arundo donax</name>
    <name type="common">Giant reed</name>
    <name type="synonym">Donax arundinaceus</name>
    <dbReference type="NCBI Taxonomy" id="35708"/>
    <lineage>
        <taxon>Eukaryota</taxon>
        <taxon>Viridiplantae</taxon>
        <taxon>Streptophyta</taxon>
        <taxon>Embryophyta</taxon>
        <taxon>Tracheophyta</taxon>
        <taxon>Spermatophyta</taxon>
        <taxon>Magnoliopsida</taxon>
        <taxon>Liliopsida</taxon>
        <taxon>Poales</taxon>
        <taxon>Poaceae</taxon>
        <taxon>PACMAD clade</taxon>
        <taxon>Arundinoideae</taxon>
        <taxon>Arundineae</taxon>
        <taxon>Arundo</taxon>
    </lineage>
</organism>
<reference evidence="1" key="2">
    <citation type="journal article" date="2015" name="Data Brief">
        <title>Shoot transcriptome of the giant reed, Arundo donax.</title>
        <authorList>
            <person name="Barrero R.A."/>
            <person name="Guerrero F.D."/>
            <person name="Moolhuijzen P."/>
            <person name="Goolsby J.A."/>
            <person name="Tidwell J."/>
            <person name="Bellgard S.E."/>
            <person name="Bellgard M.I."/>
        </authorList>
    </citation>
    <scope>NUCLEOTIDE SEQUENCE</scope>
    <source>
        <tissue evidence="1">Shoot tissue taken approximately 20 cm above the soil surface</tissue>
    </source>
</reference>
<sequence length="16" mass="2040">MRKAYQMKLQMQLAIW</sequence>